<proteinExistence type="predicted"/>
<keyword evidence="1" id="KW-0812">Transmembrane</keyword>
<evidence type="ECO:0000313" key="3">
    <source>
        <dbReference type="Proteomes" id="UP001291623"/>
    </source>
</evidence>
<keyword evidence="1" id="KW-0472">Membrane</keyword>
<dbReference type="AlphaFoldDB" id="A0AAE1VJV1"/>
<dbReference type="Proteomes" id="UP001291623">
    <property type="component" value="Unassembled WGS sequence"/>
</dbReference>
<dbReference type="EMBL" id="JAVYJV010000007">
    <property type="protein sequence ID" value="KAK4366491.1"/>
    <property type="molecule type" value="Genomic_DNA"/>
</dbReference>
<gene>
    <name evidence="2" type="ORF">RND71_014371</name>
</gene>
<evidence type="ECO:0000313" key="2">
    <source>
        <dbReference type="EMBL" id="KAK4366491.1"/>
    </source>
</evidence>
<accession>A0AAE1VJV1</accession>
<keyword evidence="1" id="KW-1133">Transmembrane helix</keyword>
<name>A0AAE1VJV1_9SOLA</name>
<keyword evidence="3" id="KW-1185">Reference proteome</keyword>
<comment type="caution">
    <text evidence="2">The sequence shown here is derived from an EMBL/GenBank/DDBJ whole genome shotgun (WGS) entry which is preliminary data.</text>
</comment>
<feature type="transmembrane region" description="Helical" evidence="1">
    <location>
        <begin position="6"/>
        <end position="26"/>
    </location>
</feature>
<protein>
    <submittedName>
        <fullName evidence="2">Uncharacterized protein</fullName>
    </submittedName>
</protein>
<organism evidence="2 3">
    <name type="scientific">Anisodus tanguticus</name>
    <dbReference type="NCBI Taxonomy" id="243964"/>
    <lineage>
        <taxon>Eukaryota</taxon>
        <taxon>Viridiplantae</taxon>
        <taxon>Streptophyta</taxon>
        <taxon>Embryophyta</taxon>
        <taxon>Tracheophyta</taxon>
        <taxon>Spermatophyta</taxon>
        <taxon>Magnoliopsida</taxon>
        <taxon>eudicotyledons</taxon>
        <taxon>Gunneridae</taxon>
        <taxon>Pentapetalae</taxon>
        <taxon>asterids</taxon>
        <taxon>lamiids</taxon>
        <taxon>Solanales</taxon>
        <taxon>Solanaceae</taxon>
        <taxon>Solanoideae</taxon>
        <taxon>Hyoscyameae</taxon>
        <taxon>Anisodus</taxon>
    </lineage>
</organism>
<sequence>MASTSSISINGLILTLLALLVGTVLVRLAKKFSMATVHPIQLSILHHQQQFKKLNNLLPPYFPFEEIFAPLKVGETLFLDQNKIHAIYSNISEGPIHTNYMLRGPFIQTTCREVHSYKLHTEKAIYSNMPRGPFI</sequence>
<reference evidence="2" key="1">
    <citation type="submission" date="2023-12" db="EMBL/GenBank/DDBJ databases">
        <title>Genome assembly of Anisodus tanguticus.</title>
        <authorList>
            <person name="Wang Y.-J."/>
        </authorList>
    </citation>
    <scope>NUCLEOTIDE SEQUENCE</scope>
    <source>
        <strain evidence="2">KB-2021</strain>
        <tissue evidence="2">Leaf</tissue>
    </source>
</reference>
<evidence type="ECO:0000256" key="1">
    <source>
        <dbReference type="SAM" id="Phobius"/>
    </source>
</evidence>